<proteinExistence type="predicted"/>
<dbReference type="PROSITE" id="PS51635">
    <property type="entry name" value="PNPLA"/>
    <property type="match status" value="1"/>
</dbReference>
<accession>A0A5C7APZ7</accession>
<dbReference type="Pfam" id="PF01734">
    <property type="entry name" value="Patatin"/>
    <property type="match status" value="1"/>
</dbReference>
<dbReference type="InterPro" id="IPR050301">
    <property type="entry name" value="NTE"/>
</dbReference>
<keyword evidence="3 4" id="KW-0443">Lipid metabolism</keyword>
<feature type="short sequence motif" description="DGA/G" evidence="4">
    <location>
        <begin position="155"/>
        <end position="157"/>
    </location>
</feature>
<dbReference type="GO" id="GO:0016787">
    <property type="term" value="F:hydrolase activity"/>
    <property type="evidence" value="ECO:0007669"/>
    <property type="project" value="UniProtKB-UniRule"/>
</dbReference>
<evidence type="ECO:0000256" key="3">
    <source>
        <dbReference type="ARBA" id="ARBA00023098"/>
    </source>
</evidence>
<name>A0A5C7APZ7_9FLAO</name>
<keyword evidence="7" id="KW-1185">Reference proteome</keyword>
<gene>
    <name evidence="6" type="ORF">ES711_00715</name>
</gene>
<sequence>MQKNDLKIGLVLSGGGMRGAAHIGVIKALEEHHIYPTHISGSSAGAIVGALYASGLSCDAMLTFFKQVQLLGFTKYAINKPGFIDAEKFYDEFKVYLKEDDFSFLNKKLYITGTNILTGKLKIFEKGELIKPVLASAAFPGLFAPVKIKTSYYTDGGALNNFPIEPLKGKCDRLIGVYVDGVDVVTMKALKHSHNVVERVFKIKAVLENQHKFKDCDLMISPEKLDVFGTFDRKNIDQIFEIGYKAATTALQGVDLDSFRARAKS</sequence>
<dbReference type="EMBL" id="VORX01000001">
    <property type="protein sequence ID" value="TXE10467.1"/>
    <property type="molecule type" value="Genomic_DNA"/>
</dbReference>
<feature type="domain" description="PNPLA" evidence="5">
    <location>
        <begin position="10"/>
        <end position="168"/>
    </location>
</feature>
<feature type="active site" description="Proton acceptor" evidence="4">
    <location>
        <position position="155"/>
    </location>
</feature>
<dbReference type="PANTHER" id="PTHR14226:SF78">
    <property type="entry name" value="SLR0060 PROTEIN"/>
    <property type="match status" value="1"/>
</dbReference>
<evidence type="ECO:0000256" key="4">
    <source>
        <dbReference type="PROSITE-ProRule" id="PRU01161"/>
    </source>
</evidence>
<keyword evidence="1 4" id="KW-0378">Hydrolase</keyword>
<dbReference type="Proteomes" id="UP000321734">
    <property type="component" value="Unassembled WGS sequence"/>
</dbReference>
<dbReference type="CDD" id="cd07205">
    <property type="entry name" value="Pat_PNPLA6_PNPLA7_NTE1_like"/>
    <property type="match status" value="1"/>
</dbReference>
<feature type="short sequence motif" description="GXSXG" evidence="4">
    <location>
        <begin position="41"/>
        <end position="45"/>
    </location>
</feature>
<organism evidence="6 7">
    <name type="scientific">Gelidibacter salicanalis</name>
    <dbReference type="NCBI Taxonomy" id="291193"/>
    <lineage>
        <taxon>Bacteria</taxon>
        <taxon>Pseudomonadati</taxon>
        <taxon>Bacteroidota</taxon>
        <taxon>Flavobacteriia</taxon>
        <taxon>Flavobacteriales</taxon>
        <taxon>Flavobacteriaceae</taxon>
        <taxon>Gelidibacter</taxon>
    </lineage>
</organism>
<comment type="caution">
    <text evidence="6">The sequence shown here is derived from an EMBL/GenBank/DDBJ whole genome shotgun (WGS) entry which is preliminary data.</text>
</comment>
<dbReference type="InterPro" id="IPR002641">
    <property type="entry name" value="PNPLA_dom"/>
</dbReference>
<feature type="active site" description="Nucleophile" evidence="4">
    <location>
        <position position="43"/>
    </location>
</feature>
<evidence type="ECO:0000259" key="5">
    <source>
        <dbReference type="PROSITE" id="PS51635"/>
    </source>
</evidence>
<dbReference type="RefSeq" id="WP_146888530.1">
    <property type="nucleotide sequence ID" value="NZ_VORX01000001.1"/>
</dbReference>
<dbReference type="AlphaFoldDB" id="A0A5C7APZ7"/>
<keyword evidence="2 4" id="KW-0442">Lipid degradation</keyword>
<dbReference type="PANTHER" id="PTHR14226">
    <property type="entry name" value="NEUROPATHY TARGET ESTERASE/SWISS CHEESE D.MELANOGASTER"/>
    <property type="match status" value="1"/>
</dbReference>
<evidence type="ECO:0000313" key="6">
    <source>
        <dbReference type="EMBL" id="TXE10467.1"/>
    </source>
</evidence>
<feature type="short sequence motif" description="GXGXXG" evidence="4">
    <location>
        <begin position="14"/>
        <end position="19"/>
    </location>
</feature>
<dbReference type="OrthoDB" id="9770965at2"/>
<dbReference type="Gene3D" id="3.40.1090.10">
    <property type="entry name" value="Cytosolic phospholipase A2 catalytic domain"/>
    <property type="match status" value="2"/>
</dbReference>
<evidence type="ECO:0000256" key="2">
    <source>
        <dbReference type="ARBA" id="ARBA00022963"/>
    </source>
</evidence>
<dbReference type="SUPFAM" id="SSF52151">
    <property type="entry name" value="FabD/lysophospholipase-like"/>
    <property type="match status" value="1"/>
</dbReference>
<dbReference type="InterPro" id="IPR016035">
    <property type="entry name" value="Acyl_Trfase/lysoPLipase"/>
</dbReference>
<reference evidence="6 7" key="1">
    <citation type="submission" date="2019-08" db="EMBL/GenBank/DDBJ databases">
        <title>Genome sequence of Gelidibacter salicanalis IC162T.</title>
        <authorList>
            <person name="Bowman J.P."/>
        </authorList>
    </citation>
    <scope>NUCLEOTIDE SEQUENCE [LARGE SCALE GENOMIC DNA]</scope>
    <source>
        <strain evidence="6 7">IC162</strain>
    </source>
</reference>
<evidence type="ECO:0000256" key="1">
    <source>
        <dbReference type="ARBA" id="ARBA00022801"/>
    </source>
</evidence>
<dbReference type="GO" id="GO:0016042">
    <property type="term" value="P:lipid catabolic process"/>
    <property type="evidence" value="ECO:0007669"/>
    <property type="project" value="UniProtKB-UniRule"/>
</dbReference>
<evidence type="ECO:0000313" key="7">
    <source>
        <dbReference type="Proteomes" id="UP000321734"/>
    </source>
</evidence>
<protein>
    <submittedName>
        <fullName evidence="6">Patatin-like phospholipase family protein</fullName>
    </submittedName>
</protein>